<reference evidence="14" key="1">
    <citation type="submission" date="2016-10" db="EMBL/GenBank/DDBJ databases">
        <authorList>
            <person name="Varghese N."/>
            <person name="Submissions S."/>
        </authorList>
    </citation>
    <scope>NUCLEOTIDE SEQUENCE [LARGE SCALE GENOMIC DNA]</scope>
    <source>
        <strain evidence="14">DSM 16471</strain>
    </source>
</reference>
<dbReference type="InterPro" id="IPR004014">
    <property type="entry name" value="ATPase_P-typ_cation-transptr_N"/>
</dbReference>
<keyword evidence="4 11" id="KW-0812">Transmembrane</keyword>
<evidence type="ECO:0000256" key="9">
    <source>
        <dbReference type="ARBA" id="ARBA00022989"/>
    </source>
</evidence>
<dbReference type="InterPro" id="IPR023299">
    <property type="entry name" value="ATPase_P-typ_cyto_dom_N"/>
</dbReference>
<dbReference type="GO" id="GO:1902600">
    <property type="term" value="P:proton transmembrane transport"/>
    <property type="evidence" value="ECO:0007669"/>
    <property type="project" value="TreeGrafter"/>
</dbReference>
<feature type="domain" description="Cation-transporting P-type ATPase N-terminal" evidence="12">
    <location>
        <begin position="7"/>
        <end position="81"/>
    </location>
</feature>
<keyword evidence="8" id="KW-1278">Translocase</keyword>
<evidence type="ECO:0000256" key="8">
    <source>
        <dbReference type="ARBA" id="ARBA00022967"/>
    </source>
</evidence>
<evidence type="ECO:0000313" key="13">
    <source>
        <dbReference type="EMBL" id="SEL27064.1"/>
    </source>
</evidence>
<keyword evidence="9 11" id="KW-1133">Transmembrane helix</keyword>
<feature type="transmembrane region" description="Helical" evidence="11">
    <location>
        <begin position="61"/>
        <end position="79"/>
    </location>
</feature>
<feature type="transmembrane region" description="Helical" evidence="11">
    <location>
        <begin position="248"/>
        <end position="266"/>
    </location>
</feature>
<accession>A0A1H7NUT9</accession>
<evidence type="ECO:0000256" key="1">
    <source>
        <dbReference type="ARBA" id="ARBA00004127"/>
    </source>
</evidence>
<dbReference type="Pfam" id="PF00122">
    <property type="entry name" value="E1-E2_ATPase"/>
    <property type="match status" value="1"/>
</dbReference>
<dbReference type="SUPFAM" id="SSF81665">
    <property type="entry name" value="Calcium ATPase, transmembrane domain M"/>
    <property type="match status" value="1"/>
</dbReference>
<dbReference type="FunFam" id="2.70.150.10:FF:000160">
    <property type="entry name" value="Sarcoplasmic/endoplasmic reticulum calcium ATPase 1"/>
    <property type="match status" value="1"/>
</dbReference>
<dbReference type="GO" id="GO:0036376">
    <property type="term" value="P:sodium ion export across plasma membrane"/>
    <property type="evidence" value="ECO:0007669"/>
    <property type="project" value="TreeGrafter"/>
</dbReference>
<dbReference type="GO" id="GO:0005524">
    <property type="term" value="F:ATP binding"/>
    <property type="evidence" value="ECO:0007669"/>
    <property type="project" value="UniProtKB-KW"/>
</dbReference>
<evidence type="ECO:0000256" key="7">
    <source>
        <dbReference type="ARBA" id="ARBA00022842"/>
    </source>
</evidence>
<keyword evidence="10 11" id="KW-0472">Membrane</keyword>
<evidence type="ECO:0000313" key="14">
    <source>
        <dbReference type="Proteomes" id="UP000198990"/>
    </source>
</evidence>
<evidence type="ECO:0000256" key="10">
    <source>
        <dbReference type="ARBA" id="ARBA00023136"/>
    </source>
</evidence>
<dbReference type="InterPro" id="IPR001757">
    <property type="entry name" value="P_typ_ATPase"/>
</dbReference>
<dbReference type="GO" id="GO:1990573">
    <property type="term" value="P:potassium ion import across plasma membrane"/>
    <property type="evidence" value="ECO:0007669"/>
    <property type="project" value="TreeGrafter"/>
</dbReference>
<dbReference type="SUPFAM" id="SSF81660">
    <property type="entry name" value="Metal cation-transporting ATPase, ATP-binding domain N"/>
    <property type="match status" value="1"/>
</dbReference>
<dbReference type="InterPro" id="IPR023298">
    <property type="entry name" value="ATPase_P-typ_TM_dom_sf"/>
</dbReference>
<dbReference type="InterPro" id="IPR023214">
    <property type="entry name" value="HAD_sf"/>
</dbReference>
<dbReference type="EMBL" id="FNZN01000003">
    <property type="protein sequence ID" value="SEL27064.1"/>
    <property type="molecule type" value="Genomic_DNA"/>
</dbReference>
<dbReference type="InterPro" id="IPR008250">
    <property type="entry name" value="ATPase_P-typ_transduc_dom_A_sf"/>
</dbReference>
<feature type="transmembrane region" description="Helical" evidence="11">
    <location>
        <begin position="755"/>
        <end position="778"/>
    </location>
</feature>
<dbReference type="InterPro" id="IPR036412">
    <property type="entry name" value="HAD-like_sf"/>
</dbReference>
<keyword evidence="3" id="KW-0597">Phosphoprotein</keyword>
<feature type="transmembrane region" description="Helical" evidence="11">
    <location>
        <begin position="853"/>
        <end position="875"/>
    </location>
</feature>
<comment type="subcellular location">
    <subcellularLocation>
        <location evidence="1">Endomembrane system</location>
        <topology evidence="1">Multi-pass membrane protein</topology>
    </subcellularLocation>
</comment>
<dbReference type="STRING" id="228957.SAMN04488008_103279"/>
<dbReference type="Gene3D" id="3.40.50.1000">
    <property type="entry name" value="HAD superfamily/HAD-like"/>
    <property type="match status" value="1"/>
</dbReference>
<evidence type="ECO:0000259" key="12">
    <source>
        <dbReference type="SMART" id="SM00831"/>
    </source>
</evidence>
<dbReference type="GO" id="GO:0006883">
    <property type="term" value="P:intracellular sodium ion homeostasis"/>
    <property type="evidence" value="ECO:0007669"/>
    <property type="project" value="TreeGrafter"/>
</dbReference>
<sequence length="889" mass="97984">MAIIVEKPFAIPIDKVVASLDSHSQLGLDREVIQQRLNKYGTNEIPQYAPKKRWRILVDQLLNPILYILIAASILAFIFNDVLEGIAIIIVILISAGIGFFMELQAVRSLEALRKMGQSKIFVTRSGKSEQIKAFEVVPGDIIILRTGDMVPADARLILVDNLLVKESALTGESAPVIKQTGILPKHTSITDQHNMVFRGTMIIAGSGKAIVTATAKHTQLGHIQQLGIEAVEERTPLEKKLNQLSKWLIWLTLFFAITVIVAGYIRGNDFLLMVETGVALAVAAIPEGLPIVATIALAQGMLRLSKRQVIIKELEAVQTLGATDIICTDKTGTLTEDRMKVHAILYGNESVDIAYTTEISSSIKENLVFDTIIRASVLCNNVDTNANDAQGDSIEMALLEFAKYLGYDPLSIKGDNPEVLELPFEAARKFMATAHNHGEHIHVYAKGAFESLITHCDFIMNATGIIPFDTKSEWHEKVNILAGQGLRTLAFAFKETQKMPTSKTIMDGLTFLGIIGFLDPARKDVKATIDIYKKAGIKVVMVTGDHPRTSKKIAQEVGLLEMNASPDKVLIAKDLVIGKNPNTTLVKRLLNATVFARVTPEQKLDLVKFYQNNNHIVGMIGDGINDVPALKKANIGIAMGIRGTEAAREAADVILKNDEFTAIELAIRQGRVIFENIRQFVVYLLSCNLAEILSVGIAASLNLPSPLLPMQILFLNLITDVFPSLALGLGKGEIDIMERPPKNPKAPIINKRDWYTIILYGLCISLAVLGIVAYSHLVLELPTETINNMAFYTLVMAQLFNIFNLPRHTESFWINEVTTNIWVWGAIVLSLVITFGVYLITPVAKALSLEPIFMQQLILIVLFALGSLVLAQLIKRSTLYFFDKTRIG</sequence>
<dbReference type="PRINTS" id="PR00120">
    <property type="entry name" value="HATPASE"/>
</dbReference>
<feature type="transmembrane region" description="Helical" evidence="11">
    <location>
        <begin position="681"/>
        <end position="702"/>
    </location>
</feature>
<evidence type="ECO:0000256" key="2">
    <source>
        <dbReference type="ARBA" id="ARBA00005675"/>
    </source>
</evidence>
<dbReference type="SFLD" id="SFLDG00002">
    <property type="entry name" value="C1.7:_P-type_atpase_like"/>
    <property type="match status" value="1"/>
</dbReference>
<organism evidence="13 14">
    <name type="scientific">Maribacter orientalis</name>
    <dbReference type="NCBI Taxonomy" id="228957"/>
    <lineage>
        <taxon>Bacteria</taxon>
        <taxon>Pseudomonadati</taxon>
        <taxon>Bacteroidota</taxon>
        <taxon>Flavobacteriia</taxon>
        <taxon>Flavobacteriales</taxon>
        <taxon>Flavobacteriaceae</taxon>
        <taxon>Maribacter</taxon>
    </lineage>
</organism>
<keyword evidence="6" id="KW-0067">ATP-binding</keyword>
<evidence type="ECO:0000256" key="11">
    <source>
        <dbReference type="SAM" id="Phobius"/>
    </source>
</evidence>
<evidence type="ECO:0000256" key="5">
    <source>
        <dbReference type="ARBA" id="ARBA00022741"/>
    </source>
</evidence>
<dbReference type="InterPro" id="IPR044492">
    <property type="entry name" value="P_typ_ATPase_HD_dom"/>
</dbReference>
<dbReference type="SFLD" id="SFLDS00003">
    <property type="entry name" value="Haloacid_Dehalogenase"/>
    <property type="match status" value="1"/>
</dbReference>
<dbReference type="SMART" id="SM00831">
    <property type="entry name" value="Cation_ATPase_N"/>
    <property type="match status" value="1"/>
</dbReference>
<feature type="transmembrane region" description="Helical" evidence="11">
    <location>
        <begin position="85"/>
        <end position="107"/>
    </location>
</feature>
<feature type="transmembrane region" description="Helical" evidence="11">
    <location>
        <begin position="278"/>
        <end position="299"/>
    </location>
</feature>
<dbReference type="Pfam" id="PF00690">
    <property type="entry name" value="Cation_ATPase_N"/>
    <property type="match status" value="1"/>
</dbReference>
<dbReference type="Gene3D" id="3.40.1110.10">
    <property type="entry name" value="Calcium-transporting ATPase, cytoplasmic domain N"/>
    <property type="match status" value="1"/>
</dbReference>
<keyword evidence="14" id="KW-1185">Reference proteome</keyword>
<dbReference type="GO" id="GO:0016887">
    <property type="term" value="F:ATP hydrolysis activity"/>
    <property type="evidence" value="ECO:0007669"/>
    <property type="project" value="InterPro"/>
</dbReference>
<proteinExistence type="inferred from homology"/>
<dbReference type="Pfam" id="PF00689">
    <property type="entry name" value="Cation_ATPase_C"/>
    <property type="match status" value="1"/>
</dbReference>
<dbReference type="InterPro" id="IPR006068">
    <property type="entry name" value="ATPase_P-typ_cation-transptr_C"/>
</dbReference>
<protein>
    <submittedName>
        <fullName evidence="13">Ca2+-transporting ATPase</fullName>
    </submittedName>
</protein>
<dbReference type="GO" id="GO:0005886">
    <property type="term" value="C:plasma membrane"/>
    <property type="evidence" value="ECO:0007669"/>
    <property type="project" value="TreeGrafter"/>
</dbReference>
<feature type="transmembrane region" description="Helical" evidence="11">
    <location>
        <begin position="708"/>
        <end position="730"/>
    </location>
</feature>
<name>A0A1H7NUT9_9FLAO</name>
<dbReference type="PANTHER" id="PTHR43294">
    <property type="entry name" value="SODIUM/POTASSIUM-TRANSPORTING ATPASE SUBUNIT ALPHA"/>
    <property type="match status" value="1"/>
</dbReference>
<dbReference type="Proteomes" id="UP000198990">
    <property type="component" value="Unassembled WGS sequence"/>
</dbReference>
<dbReference type="InterPro" id="IPR018303">
    <property type="entry name" value="ATPase_P-typ_P_site"/>
</dbReference>
<dbReference type="Pfam" id="PF13246">
    <property type="entry name" value="Cation_ATPase"/>
    <property type="match status" value="1"/>
</dbReference>
<feature type="transmembrane region" description="Helical" evidence="11">
    <location>
        <begin position="790"/>
        <end position="806"/>
    </location>
</feature>
<dbReference type="SFLD" id="SFLDF00027">
    <property type="entry name" value="p-type_atpase"/>
    <property type="match status" value="1"/>
</dbReference>
<dbReference type="GO" id="GO:0030007">
    <property type="term" value="P:intracellular potassium ion homeostasis"/>
    <property type="evidence" value="ECO:0007669"/>
    <property type="project" value="TreeGrafter"/>
</dbReference>
<dbReference type="InterPro" id="IPR050510">
    <property type="entry name" value="Cation_transp_ATPase_P-type"/>
</dbReference>
<evidence type="ECO:0000256" key="4">
    <source>
        <dbReference type="ARBA" id="ARBA00022692"/>
    </source>
</evidence>
<keyword evidence="5" id="KW-0547">Nucleotide-binding</keyword>
<dbReference type="InterPro" id="IPR059000">
    <property type="entry name" value="ATPase_P-type_domA"/>
</dbReference>
<gene>
    <name evidence="13" type="ORF">SAMN04488008_103279</name>
</gene>
<feature type="transmembrane region" description="Helical" evidence="11">
    <location>
        <begin position="818"/>
        <end position="841"/>
    </location>
</feature>
<comment type="similarity">
    <text evidence="2">Belongs to the cation transport ATPase (P-type) (TC 3.A.3) family. Type IIA subfamily.</text>
</comment>
<evidence type="ECO:0000256" key="3">
    <source>
        <dbReference type="ARBA" id="ARBA00022553"/>
    </source>
</evidence>
<dbReference type="NCBIfam" id="TIGR01494">
    <property type="entry name" value="ATPase_P-type"/>
    <property type="match status" value="2"/>
</dbReference>
<dbReference type="Gene3D" id="1.20.1110.10">
    <property type="entry name" value="Calcium-transporting ATPase, transmembrane domain"/>
    <property type="match status" value="1"/>
</dbReference>
<dbReference type="SUPFAM" id="SSF56784">
    <property type="entry name" value="HAD-like"/>
    <property type="match status" value="1"/>
</dbReference>
<dbReference type="PROSITE" id="PS00154">
    <property type="entry name" value="ATPASE_E1_E2"/>
    <property type="match status" value="1"/>
</dbReference>
<dbReference type="GO" id="GO:0012505">
    <property type="term" value="C:endomembrane system"/>
    <property type="evidence" value="ECO:0007669"/>
    <property type="project" value="UniProtKB-SubCell"/>
</dbReference>
<dbReference type="RefSeq" id="WP_245737183.1">
    <property type="nucleotide sequence ID" value="NZ_FNZN01000003.1"/>
</dbReference>
<keyword evidence="7" id="KW-0460">Magnesium</keyword>
<evidence type="ECO:0000256" key="6">
    <source>
        <dbReference type="ARBA" id="ARBA00022840"/>
    </source>
</evidence>
<dbReference type="Gene3D" id="2.70.150.10">
    <property type="entry name" value="Calcium-transporting ATPase, cytoplasmic transduction domain A"/>
    <property type="match status" value="1"/>
</dbReference>
<dbReference type="PRINTS" id="PR00119">
    <property type="entry name" value="CATATPASE"/>
</dbReference>
<dbReference type="AlphaFoldDB" id="A0A1H7NUT9"/>
<dbReference type="GO" id="GO:0005391">
    <property type="term" value="F:P-type sodium:potassium-exchanging transporter activity"/>
    <property type="evidence" value="ECO:0007669"/>
    <property type="project" value="TreeGrafter"/>
</dbReference>
<dbReference type="Pfam" id="PF08282">
    <property type="entry name" value="Hydrolase_3"/>
    <property type="match status" value="1"/>
</dbReference>
<dbReference type="SUPFAM" id="SSF81653">
    <property type="entry name" value="Calcium ATPase, transduction domain A"/>
    <property type="match status" value="1"/>
</dbReference>
<dbReference type="PANTHER" id="PTHR43294:SF20">
    <property type="entry name" value="P-TYPE ATPASE"/>
    <property type="match status" value="1"/>
</dbReference>